<dbReference type="EMBL" id="CADEBC010000485">
    <property type="protein sequence ID" value="CAB3235278.1"/>
    <property type="molecule type" value="Genomic_DNA"/>
</dbReference>
<comment type="caution">
    <text evidence="1">The sequence shown here is derived from an EMBL/GenBank/DDBJ whole genome shotgun (WGS) entry which is preliminary data.</text>
</comment>
<reference evidence="1 2" key="1">
    <citation type="submission" date="2020-04" db="EMBL/GenBank/DDBJ databases">
        <authorList>
            <person name="Wallbank WR R."/>
            <person name="Pardo Diaz C."/>
            <person name="Kozak K."/>
            <person name="Martin S."/>
            <person name="Jiggins C."/>
            <person name="Moest M."/>
            <person name="Warren A I."/>
            <person name="Byers J.R.P. K."/>
            <person name="Montejo-Kovacevich G."/>
            <person name="Yen C E."/>
        </authorList>
    </citation>
    <scope>NUCLEOTIDE SEQUENCE [LARGE SCALE GENOMIC DNA]</scope>
</reference>
<accession>A0A8S0ZQ37</accession>
<dbReference type="Proteomes" id="UP000494106">
    <property type="component" value="Unassembled WGS sequence"/>
</dbReference>
<organism evidence="1 2">
    <name type="scientific">Arctia plantaginis</name>
    <name type="common">Wood tiger moth</name>
    <name type="synonym">Phalaena plantaginis</name>
    <dbReference type="NCBI Taxonomy" id="874455"/>
    <lineage>
        <taxon>Eukaryota</taxon>
        <taxon>Metazoa</taxon>
        <taxon>Ecdysozoa</taxon>
        <taxon>Arthropoda</taxon>
        <taxon>Hexapoda</taxon>
        <taxon>Insecta</taxon>
        <taxon>Pterygota</taxon>
        <taxon>Neoptera</taxon>
        <taxon>Endopterygota</taxon>
        <taxon>Lepidoptera</taxon>
        <taxon>Glossata</taxon>
        <taxon>Ditrysia</taxon>
        <taxon>Noctuoidea</taxon>
        <taxon>Erebidae</taxon>
        <taxon>Arctiinae</taxon>
        <taxon>Arctia</taxon>
    </lineage>
</organism>
<dbReference type="OrthoDB" id="10057083at2759"/>
<sequence>MDSDFVVVVEFLTDLENKSHDCDFGLLREFLIRDIFIANLHFDLAHVRQRLLQQQNLALKGYANWRGRSSTHRKMLKKLSRSPPAKTSCIYVAGTVVDRTVDSQFQSPSKGPTQGDSSVLRSAWRCERQWRLAVGQRRADAAPLKIVNKSFFDWWAAPRKRKAK</sequence>
<dbReference type="AlphaFoldDB" id="A0A8S0ZQ37"/>
<proteinExistence type="predicted"/>
<keyword evidence="2" id="KW-1185">Reference proteome</keyword>
<evidence type="ECO:0000313" key="2">
    <source>
        <dbReference type="Proteomes" id="UP000494106"/>
    </source>
</evidence>
<evidence type="ECO:0000313" key="1">
    <source>
        <dbReference type="EMBL" id="CAB3235278.1"/>
    </source>
</evidence>
<protein>
    <submittedName>
        <fullName evidence="1">Uncharacterized protein</fullName>
    </submittedName>
</protein>
<gene>
    <name evidence="1" type="ORF">APLA_LOCUS6022</name>
</gene>
<name>A0A8S0ZQ37_ARCPL</name>